<dbReference type="EMBL" id="CP000230">
    <property type="protein sequence ID" value="ABC23404.1"/>
    <property type="molecule type" value="Genomic_DNA"/>
</dbReference>
<reference evidence="2 3" key="1">
    <citation type="journal article" date="2011" name="Stand. Genomic Sci.">
        <title>Complete genome sequence of Rhodospirillum rubrum type strain (S1).</title>
        <authorList>
            <person name="Munk A.C."/>
            <person name="Copeland A."/>
            <person name="Lucas S."/>
            <person name="Lapidus A."/>
            <person name="Del Rio T.G."/>
            <person name="Barry K."/>
            <person name="Detter J.C."/>
            <person name="Hammon N."/>
            <person name="Israni S."/>
            <person name="Pitluck S."/>
            <person name="Brettin T."/>
            <person name="Bruce D."/>
            <person name="Han C."/>
            <person name="Tapia R."/>
            <person name="Gilna P."/>
            <person name="Schmutz J."/>
            <person name="Larimer F."/>
            <person name="Land M."/>
            <person name="Kyrpides N.C."/>
            <person name="Mavromatis K."/>
            <person name="Richardson P."/>
            <person name="Rohde M."/>
            <person name="Goker M."/>
            <person name="Klenk H.P."/>
            <person name="Zhang Y."/>
            <person name="Roberts G.P."/>
            <person name="Reslewic S."/>
            <person name="Schwartz D.C."/>
        </authorList>
    </citation>
    <scope>NUCLEOTIDE SEQUENCE [LARGE SCALE GENOMIC DNA]</scope>
    <source>
        <strain evidence="3">ATCC 11170 / ATH 1.1.1 / DSM 467 / LMG 4362 / NCIMB 8255 / S1</strain>
    </source>
</reference>
<dbReference type="AlphaFoldDB" id="Q2RR41"/>
<dbReference type="RefSeq" id="WP_011390357.1">
    <property type="nucleotide sequence ID" value="NC_007643.1"/>
</dbReference>
<evidence type="ECO:0000313" key="2">
    <source>
        <dbReference type="EMBL" id="ABC23404.1"/>
    </source>
</evidence>
<dbReference type="Pfam" id="PF19502">
    <property type="entry name" value="DUF6036"/>
    <property type="match status" value="1"/>
</dbReference>
<evidence type="ECO:0000259" key="1">
    <source>
        <dbReference type="Pfam" id="PF19502"/>
    </source>
</evidence>
<gene>
    <name evidence="2" type="ordered locus">Rru_A2607</name>
</gene>
<accession>Q2RR41</accession>
<proteinExistence type="predicted"/>
<name>Q2RR41_RHORT</name>
<sequence>MTAGIDRDTIENLLINLGQHLSKPTQLCVIGSSAALIAGQAERQTLDIDVWNPKSDFDVGDLKRACENSGVLYDPKGEIDPTALYLQVIRPGIVSLPMDFPVETLGRYGNLTLVMPPPDLIVAAKLSRGEDRDLEDAVWWVRGRGLTEHRIEAAIDQLPNDFDRETAKENMVFIKLATK</sequence>
<keyword evidence="3" id="KW-1185">Reference proteome</keyword>
<dbReference type="Proteomes" id="UP000001929">
    <property type="component" value="Chromosome"/>
</dbReference>
<dbReference type="PATRIC" id="fig|269796.9.peg.2716"/>
<feature type="domain" description="DUF6036" evidence="1">
    <location>
        <begin position="23"/>
        <end position="136"/>
    </location>
</feature>
<dbReference type="STRING" id="269796.Rru_A2607"/>
<organism evidence="2 3">
    <name type="scientific">Rhodospirillum rubrum (strain ATCC 11170 / ATH 1.1.1 / DSM 467 / LMG 4362 / NCIMB 8255 / S1)</name>
    <dbReference type="NCBI Taxonomy" id="269796"/>
    <lineage>
        <taxon>Bacteria</taxon>
        <taxon>Pseudomonadati</taxon>
        <taxon>Pseudomonadota</taxon>
        <taxon>Alphaproteobacteria</taxon>
        <taxon>Rhodospirillales</taxon>
        <taxon>Rhodospirillaceae</taxon>
        <taxon>Rhodospirillum</taxon>
    </lineage>
</organism>
<protein>
    <recommendedName>
        <fullName evidence="1">DUF6036 domain-containing protein</fullName>
    </recommendedName>
</protein>
<dbReference type="EnsemblBacteria" id="ABC23404">
    <property type="protein sequence ID" value="ABC23404"/>
    <property type="gene ID" value="Rru_A2607"/>
</dbReference>
<evidence type="ECO:0000313" key="3">
    <source>
        <dbReference type="Proteomes" id="UP000001929"/>
    </source>
</evidence>
<dbReference type="KEGG" id="rru:Rru_A2607"/>
<dbReference type="HOGENOM" id="CLU_1502355_0_0_5"/>
<dbReference type="InterPro" id="IPR045792">
    <property type="entry name" value="DUF6036"/>
</dbReference>